<dbReference type="WBParaSite" id="TCNE_0001437901-mRNA-1">
    <property type="protein sequence ID" value="TCNE_0001437901-mRNA-1"/>
    <property type="gene ID" value="TCNE_0001437901"/>
</dbReference>
<evidence type="ECO:0000313" key="3">
    <source>
        <dbReference type="WBParaSite" id="TCNE_0001437901-mRNA-1"/>
    </source>
</evidence>
<organism evidence="2 3">
    <name type="scientific">Toxocara canis</name>
    <name type="common">Canine roundworm</name>
    <dbReference type="NCBI Taxonomy" id="6265"/>
    <lineage>
        <taxon>Eukaryota</taxon>
        <taxon>Metazoa</taxon>
        <taxon>Ecdysozoa</taxon>
        <taxon>Nematoda</taxon>
        <taxon>Chromadorea</taxon>
        <taxon>Rhabditida</taxon>
        <taxon>Spirurina</taxon>
        <taxon>Ascaridomorpha</taxon>
        <taxon>Ascaridoidea</taxon>
        <taxon>Toxocaridae</taxon>
        <taxon>Toxocara</taxon>
    </lineage>
</organism>
<proteinExistence type="predicted"/>
<sequence>MLQLEATVDDAWDIAQKINDILEHRSSQVRSLYLHSSGGKKKPAVAAEAIAAVDDDTKKYTTLPRERHLTGARKITRIASTFANAVPTLQRKLSRQQN</sequence>
<protein>
    <submittedName>
        <fullName evidence="3">Usp domain-containing protein</fullName>
    </submittedName>
</protein>
<accession>A0A183V0V9</accession>
<evidence type="ECO:0000313" key="1">
    <source>
        <dbReference type="EMBL" id="VDM45700.1"/>
    </source>
</evidence>
<keyword evidence="2" id="KW-1185">Reference proteome</keyword>
<reference evidence="1 2" key="2">
    <citation type="submission" date="2018-11" db="EMBL/GenBank/DDBJ databases">
        <authorList>
            <consortium name="Pathogen Informatics"/>
        </authorList>
    </citation>
    <scope>NUCLEOTIDE SEQUENCE [LARGE SCALE GENOMIC DNA]</scope>
</reference>
<reference evidence="3" key="1">
    <citation type="submission" date="2016-06" db="UniProtKB">
        <authorList>
            <consortium name="WormBaseParasite"/>
        </authorList>
    </citation>
    <scope>IDENTIFICATION</scope>
</reference>
<dbReference type="AlphaFoldDB" id="A0A183V0V9"/>
<name>A0A183V0V9_TOXCA</name>
<dbReference type="Proteomes" id="UP000050794">
    <property type="component" value="Unassembled WGS sequence"/>
</dbReference>
<gene>
    <name evidence="1" type="ORF">TCNE_LOCUS14379</name>
</gene>
<dbReference type="EMBL" id="UYWY01022222">
    <property type="protein sequence ID" value="VDM45700.1"/>
    <property type="molecule type" value="Genomic_DNA"/>
</dbReference>
<evidence type="ECO:0000313" key="2">
    <source>
        <dbReference type="Proteomes" id="UP000050794"/>
    </source>
</evidence>